<evidence type="ECO:0000256" key="3">
    <source>
        <dbReference type="ARBA" id="ARBA00022753"/>
    </source>
</evidence>
<keyword evidence="4" id="KW-0496">Mitochondrion</keyword>
<evidence type="ECO:0000256" key="6">
    <source>
        <dbReference type="ARBA" id="ARBA00062583"/>
    </source>
</evidence>
<evidence type="ECO:0000313" key="11">
    <source>
        <dbReference type="Proteomes" id="UP000694547"/>
    </source>
</evidence>
<dbReference type="PANTHER" id="PTHR16155">
    <property type="entry name" value="DED DOMAIN-CONTAINING PROTEIN"/>
    <property type="match status" value="1"/>
</dbReference>
<feature type="domain" description="SAM" evidence="9">
    <location>
        <begin position="14"/>
        <end position="60"/>
    </location>
</feature>
<keyword evidence="3" id="KW-0967">Endosome</keyword>
<organism evidence="10 11">
    <name type="scientific">Peromyscus maniculatus bairdii</name>
    <name type="common">Prairie deer mouse</name>
    <dbReference type="NCBI Taxonomy" id="230844"/>
    <lineage>
        <taxon>Eukaryota</taxon>
        <taxon>Metazoa</taxon>
        <taxon>Chordata</taxon>
        <taxon>Craniata</taxon>
        <taxon>Vertebrata</taxon>
        <taxon>Euteleostomi</taxon>
        <taxon>Mammalia</taxon>
        <taxon>Eutheria</taxon>
        <taxon>Euarchontoglires</taxon>
        <taxon>Glires</taxon>
        <taxon>Rodentia</taxon>
        <taxon>Myomorpha</taxon>
        <taxon>Muroidea</taxon>
        <taxon>Cricetidae</taxon>
        <taxon>Neotominae</taxon>
        <taxon>Peromyscus</taxon>
    </lineage>
</organism>
<evidence type="ECO:0000256" key="5">
    <source>
        <dbReference type="ARBA" id="ARBA00059769"/>
    </source>
</evidence>
<feature type="region of interest" description="Disordered" evidence="8">
    <location>
        <begin position="76"/>
        <end position="111"/>
    </location>
</feature>
<dbReference type="CDD" id="cd09528">
    <property type="entry name" value="SAM_Samd9_Samd9L"/>
    <property type="match status" value="1"/>
</dbReference>
<protein>
    <recommendedName>
        <fullName evidence="7">Sterile alpha motif domain-containing protein 9-like</fullName>
    </recommendedName>
</protein>
<comment type="function">
    <text evidence="5">May be involved in endosome fusion. Mediates down-regulation of growth factor signaling via internalization of growth factor receptors.</text>
</comment>
<dbReference type="Ensembl" id="ENSPEMT00000004710.2">
    <property type="protein sequence ID" value="ENSPEMP00000002956.2"/>
    <property type="gene ID" value="ENSPEMG00000003857.2"/>
</dbReference>
<accession>A0A8C8T4T9</accession>
<evidence type="ECO:0000256" key="8">
    <source>
        <dbReference type="SAM" id="MobiDB-lite"/>
    </source>
</evidence>
<evidence type="ECO:0000256" key="7">
    <source>
        <dbReference type="ARBA" id="ARBA00067491"/>
    </source>
</evidence>
<reference evidence="10" key="2">
    <citation type="submission" date="2025-08" db="UniProtKB">
        <authorList>
            <consortium name="Ensembl"/>
        </authorList>
    </citation>
    <scope>IDENTIFICATION</scope>
</reference>
<reference evidence="10" key="3">
    <citation type="submission" date="2025-09" db="UniProtKB">
        <authorList>
            <consortium name="Ensembl"/>
        </authorList>
    </citation>
    <scope>IDENTIFICATION</scope>
</reference>
<dbReference type="InterPro" id="IPR013761">
    <property type="entry name" value="SAM/pointed_sf"/>
</dbReference>
<dbReference type="PROSITE" id="PS50105">
    <property type="entry name" value="SAM_DOMAIN"/>
    <property type="match status" value="1"/>
</dbReference>
<dbReference type="Gene3D" id="1.10.150.50">
    <property type="entry name" value="Transcription Factor, Ets-1"/>
    <property type="match status" value="1"/>
</dbReference>
<keyword evidence="11" id="KW-1185">Reference proteome</keyword>
<gene>
    <name evidence="10" type="primary">LOC102914996</name>
</gene>
<dbReference type="InterPro" id="IPR001660">
    <property type="entry name" value="SAM"/>
</dbReference>
<dbReference type="SUPFAM" id="SSF47769">
    <property type="entry name" value="SAM/Pointed domain"/>
    <property type="match status" value="1"/>
</dbReference>
<evidence type="ECO:0000256" key="1">
    <source>
        <dbReference type="ARBA" id="ARBA00004173"/>
    </source>
</evidence>
<dbReference type="FunFam" id="1.10.150.50:FF:000096">
    <property type="entry name" value="Sterile alpha motif domain containing 9 like"/>
    <property type="match status" value="1"/>
</dbReference>
<name>A0A8C8T4T9_PERMB</name>
<comment type="subcellular location">
    <subcellularLocation>
        <location evidence="2">Early endosome</location>
    </subcellularLocation>
    <subcellularLocation>
        <location evidence="1">Mitochondrion</location>
    </subcellularLocation>
</comment>
<dbReference type="PANTHER" id="PTHR16155:SF18">
    <property type="entry name" value="STERILE ALPHA MOTIF DOMAIN-CONTAINING PROTEIN 9-LIKE"/>
    <property type="match status" value="1"/>
</dbReference>
<proteinExistence type="predicted"/>
<feature type="compositionally biased region" description="Polar residues" evidence="8">
    <location>
        <begin position="76"/>
        <end position="94"/>
    </location>
</feature>
<dbReference type="GeneTree" id="ENSGT00390000013973"/>
<evidence type="ECO:0000256" key="4">
    <source>
        <dbReference type="ARBA" id="ARBA00023128"/>
    </source>
</evidence>
<dbReference type="Proteomes" id="UP000694547">
    <property type="component" value="Unassembled WGS sequence"/>
</dbReference>
<comment type="subunit">
    <text evidence="6">Interacts with EEA1.</text>
</comment>
<sequence>MNEQVTQPELIKDWVKEDVKKWITEDLNIDEKYAQILLNEEVTGMVLQELTEKDLREMGLPRGPALLIKRKYNKLNNSPECENQDSRQFSNTKLSIKEHQKKTKNEEEKSISLNSDHDLRVMRQNKDQDPSLLRENVLSDIVTKDTEGDKPKAEQMSCMPYLFDSFHDDKRYIEHSVLQVAETGPLNLIDPVHEFKALTNTETATEEDIKMKFSNEVFRFASACMNSRTNGTIHFGVEDKPHGQIVGVKVTSKDVFINHFNVMITKYFEDSDIKEARACIREPRFVEVLLQNNTSSDRFVIEVDVIPKHSICKEKYFYIMMQSNTDKTWKQSKENSLFVREGASSKNILANPKQRDREFKKFQENLKTWTASRKEAEEEDRMVTKKESEGLKLGKLLTRHQGSLDNSYYDWYILVTNNCAPNQIEHLDFLKEIKLFAVLDFDPCSQIKGVAKAYRESRVANLHLPNQYEEKTSMEEKIATLKLYEQPSWIFCNGRLDLQNDSCQPLEPHLWQRERASGVRRLISFLTDENIMVKGKVLVVFLLLSPVENQKDPLIETFCAFYQVFNGMDNMLCICVNSHIYQQWSDLLQVRLEIKEDLAEHSISTLNIELVNNTILKLKSVIQSSRRFLPSCGSSSVILEKMEEDILSALEILCENECRDTDIEKDESEFLKFKKSREEHFYRGGRVSWWNFYFSSEHYSSAFVKRDSYEELTTLIQQCADSPKPEFAKVINLYHHPGCGGTTLAMNVLWDLKQKFRCAVLKNKATDFEEIGEQVSRLISYKATSHQDYIPVLLLVDDFEEQENTYILQKAINSFIAEKGLRYKKTLVIILNCIRSQNPDQSAKLAKSISLKYQLSTKEQRAFEAKLQEIEKEHKNCENFYSFMILKGNFDKTYIENVVKNTLKDLDTHSRRAQLISYLALLNSYVTDSTISVSQCEIFLGTTITFTKKDKKPKSVEDNMGTYSTLLIRTEVSEYGKYTGIRLIHPLIAINCLKELGMSYGMDKCQITLNILEENVFYDSGIGRDKFKHDVQTLLLTRQRKEHGAETDTLFSPLIEELQNEETEKILTAGNNRFPKNAFICQALARHFYIKKKNFSTALVWANSAKKKAPKNSYISDTLGQVYKSEIKQWLGKNKTCGSISVDDLKHLLEIAEKASKAFKESQQQTDSKDYETEAWSPQKSQRRYDTYNTAGFFGEIEVGLDTIQILQLTPLFHKENEMLKDAMVQFLSGKGIRPPDPKDEYYDVLRKFTSHLQNLQSDLKRCFDFFLDYMGLLKPRNTPKEMTELSLIKKVSKCFKKYAELFCQMNTNLLQGKENQLLLEENCRKRIEAWRADTFSGLLEYLNPNHKEANNMENIVNDYTFLLQQGLTKQMAKGRTKETQNFILANIILSCLKPTSKYILPFNTLKTKLREVLQQVGLSHPHPDPYFLACLLFWPENKELDQDSTLIEKYVSSLNRSFRKQYKRMCRSKQPSTLFYLGQKKGLNSLVHKAKIERYFGEVQDSNSFWQSGVVWEKREVKDLLRLQYGQAEGKQISVEYGTEAKIKIPVTSVYSGPLRSGRNIERVSFYLGFSIEARLGIKAVWRHYIMVLEIYFLKKILLPNYDDYSSQLKA</sequence>
<evidence type="ECO:0000313" key="10">
    <source>
        <dbReference type="Ensembl" id="ENSPEMP00000002956.2"/>
    </source>
</evidence>
<reference evidence="11" key="1">
    <citation type="submission" date="2018-10" db="EMBL/GenBank/DDBJ databases">
        <title>Improved assembly of the deer mouse Peromyscus maniculatus genome.</title>
        <authorList>
            <person name="Lassance J.-M."/>
            <person name="Hoekstra H.E."/>
        </authorList>
    </citation>
    <scope>NUCLEOTIDE SEQUENCE [LARGE SCALE GENOMIC DNA]</scope>
</reference>
<evidence type="ECO:0000256" key="2">
    <source>
        <dbReference type="ARBA" id="ARBA00004412"/>
    </source>
</evidence>
<dbReference type="GO" id="GO:0005739">
    <property type="term" value="C:mitochondrion"/>
    <property type="evidence" value="ECO:0007669"/>
    <property type="project" value="UniProtKB-SubCell"/>
</dbReference>
<dbReference type="GO" id="GO:0005769">
    <property type="term" value="C:early endosome"/>
    <property type="evidence" value="ECO:0007669"/>
    <property type="project" value="UniProtKB-SubCell"/>
</dbReference>
<feature type="compositionally biased region" description="Basic and acidic residues" evidence="8">
    <location>
        <begin position="95"/>
        <end position="111"/>
    </location>
</feature>
<evidence type="ECO:0000259" key="9">
    <source>
        <dbReference type="PROSITE" id="PS50105"/>
    </source>
</evidence>